<keyword evidence="1" id="KW-1133">Transmembrane helix</keyword>
<feature type="transmembrane region" description="Helical" evidence="1">
    <location>
        <begin position="211"/>
        <end position="229"/>
    </location>
</feature>
<dbReference type="PANTHER" id="PTHR40465:SF1">
    <property type="entry name" value="DUF6534 DOMAIN-CONTAINING PROTEIN"/>
    <property type="match status" value="1"/>
</dbReference>
<dbReference type="Proteomes" id="UP000623467">
    <property type="component" value="Unassembled WGS sequence"/>
</dbReference>
<dbReference type="AlphaFoldDB" id="A0A8H7CTD5"/>
<evidence type="ECO:0000313" key="3">
    <source>
        <dbReference type="EMBL" id="KAF7346753.1"/>
    </source>
</evidence>
<evidence type="ECO:0000256" key="1">
    <source>
        <dbReference type="SAM" id="Phobius"/>
    </source>
</evidence>
<evidence type="ECO:0000313" key="4">
    <source>
        <dbReference type="Proteomes" id="UP000623467"/>
    </source>
</evidence>
<evidence type="ECO:0000259" key="2">
    <source>
        <dbReference type="Pfam" id="PF20152"/>
    </source>
</evidence>
<proteinExistence type="predicted"/>
<name>A0A8H7CTD5_9AGAR</name>
<feature type="transmembrane region" description="Helical" evidence="1">
    <location>
        <begin position="80"/>
        <end position="100"/>
    </location>
</feature>
<comment type="caution">
    <text evidence="3">The sequence shown here is derived from an EMBL/GenBank/DDBJ whole genome shotgun (WGS) entry which is preliminary data.</text>
</comment>
<accession>A0A8H7CTD5</accession>
<dbReference type="InterPro" id="IPR045339">
    <property type="entry name" value="DUF6534"/>
</dbReference>
<feature type="transmembrane region" description="Helical" evidence="1">
    <location>
        <begin position="277"/>
        <end position="298"/>
    </location>
</feature>
<dbReference type="PANTHER" id="PTHR40465">
    <property type="entry name" value="CHROMOSOME 1, WHOLE GENOME SHOTGUN SEQUENCE"/>
    <property type="match status" value="1"/>
</dbReference>
<feature type="domain" description="DUF6534" evidence="2">
    <location>
        <begin position="215"/>
        <end position="302"/>
    </location>
</feature>
<keyword evidence="1" id="KW-0812">Transmembrane</keyword>
<reference evidence="3" key="1">
    <citation type="submission" date="2020-05" db="EMBL/GenBank/DDBJ databases">
        <title>Mycena genomes resolve the evolution of fungal bioluminescence.</title>
        <authorList>
            <person name="Tsai I.J."/>
        </authorList>
    </citation>
    <scope>NUCLEOTIDE SEQUENCE</scope>
    <source>
        <strain evidence="3">160909Yilan</strain>
    </source>
</reference>
<keyword evidence="1" id="KW-0472">Membrane</keyword>
<feature type="transmembrane region" description="Helical" evidence="1">
    <location>
        <begin position="183"/>
        <end position="205"/>
    </location>
</feature>
<feature type="transmembrane region" description="Helical" evidence="1">
    <location>
        <begin position="249"/>
        <end position="271"/>
    </location>
</feature>
<protein>
    <recommendedName>
        <fullName evidence="2">DUF6534 domain-containing protein</fullName>
    </recommendedName>
</protein>
<gene>
    <name evidence="3" type="ORF">MSAN_01813700</name>
</gene>
<feature type="transmembrane region" description="Helical" evidence="1">
    <location>
        <begin position="112"/>
        <end position="133"/>
    </location>
</feature>
<dbReference type="Pfam" id="PF20152">
    <property type="entry name" value="DUF6534"/>
    <property type="match status" value="1"/>
</dbReference>
<organism evidence="3 4">
    <name type="scientific">Mycena sanguinolenta</name>
    <dbReference type="NCBI Taxonomy" id="230812"/>
    <lineage>
        <taxon>Eukaryota</taxon>
        <taxon>Fungi</taxon>
        <taxon>Dikarya</taxon>
        <taxon>Basidiomycota</taxon>
        <taxon>Agaricomycotina</taxon>
        <taxon>Agaricomycetes</taxon>
        <taxon>Agaricomycetidae</taxon>
        <taxon>Agaricales</taxon>
        <taxon>Marasmiineae</taxon>
        <taxon>Mycenaceae</taxon>
        <taxon>Mycena</taxon>
    </lineage>
</organism>
<keyword evidence="4" id="KW-1185">Reference proteome</keyword>
<dbReference type="OrthoDB" id="2535105at2759"/>
<dbReference type="EMBL" id="JACAZH010000018">
    <property type="protein sequence ID" value="KAF7346753.1"/>
    <property type="molecule type" value="Genomic_DNA"/>
</dbReference>
<sequence>MMLNKDTRQAEPMHIAMSTLAWDRVGADSFPASKNGQNLPVYNDFPPFSHLPQKSPPRMDPSLSCVPSFDANTILGPVEIGVLIFYMLFGVSTTQCYIYFDRFPEDSRRLKVLTTFVWTCGLGQMICLGDVLYTSTVSNDTQPSLLCHLPSSLFVFLLLSGLSAACVYGFFSFRIYAFTKKAYIPGLIWFLAFLQLLRRIVVFALSLHTNSILRVACDVTIAVVMVVVLRSQRSHAYTKKTSALVDKLIVWAIETGVLTSVSSGLMLAFIVAMKQNFVWFSFYTISIALLPNSLMANLNSRATLRAMHEVSISLPSIPPAFSPGDGRQVGRPISGGGQVGFIKDGDGYQTSSVNIA</sequence>
<feature type="transmembrane region" description="Helical" evidence="1">
    <location>
        <begin position="153"/>
        <end position="171"/>
    </location>
</feature>